<dbReference type="Proteomes" id="UP000504636">
    <property type="component" value="Unplaced"/>
</dbReference>
<evidence type="ECO:0000313" key="3">
    <source>
        <dbReference type="Proteomes" id="UP000504636"/>
    </source>
</evidence>
<accession>A0A6A6YAA7</accession>
<gene>
    <name evidence="2 4" type="ORF">BDZ99DRAFT_502354</name>
</gene>
<reference evidence="4" key="3">
    <citation type="submission" date="2025-04" db="UniProtKB">
        <authorList>
            <consortium name="RefSeq"/>
        </authorList>
    </citation>
    <scope>IDENTIFICATION</scope>
    <source>
        <strain evidence="4">CBS 304.34</strain>
    </source>
</reference>
<name>A0A6A6YAA7_9PEZI</name>
<feature type="transmembrane region" description="Helical" evidence="1">
    <location>
        <begin position="157"/>
        <end position="183"/>
    </location>
</feature>
<dbReference type="AlphaFoldDB" id="A0A6A6YAA7"/>
<proteinExistence type="predicted"/>
<sequence>MERHQRSKRGKQIFNARLEIGPYAKTPRKILLLEEPVHCSRAPGRGFLGAGAIFSVSEATESILQLIYDSPIVYGLWKGVCTESAFTGCATAVSSVAFTNADILIKSDISSWPKPHFRPPLNLALYTTSAPILRLLIIYPIYVLLLTLLITCFEAKVFSIGVFGAIFAILTAAALAAHLVLYFQYLRKRILYMQSFDDQLDPKEEWWVTVDKYMVKVRWWRVPLQIAVFKIVVCCVKAWKPLQKDGVWFSAAEQREGGVGPKDLTRNSGGAVPVRGEV</sequence>
<dbReference type="GeneID" id="54464779"/>
<dbReference type="RefSeq" id="XP_033571898.1">
    <property type="nucleotide sequence ID" value="XM_033723886.1"/>
</dbReference>
<feature type="transmembrane region" description="Helical" evidence="1">
    <location>
        <begin position="132"/>
        <end position="151"/>
    </location>
</feature>
<organism evidence="2">
    <name type="scientific">Mytilinidion resinicola</name>
    <dbReference type="NCBI Taxonomy" id="574789"/>
    <lineage>
        <taxon>Eukaryota</taxon>
        <taxon>Fungi</taxon>
        <taxon>Dikarya</taxon>
        <taxon>Ascomycota</taxon>
        <taxon>Pezizomycotina</taxon>
        <taxon>Dothideomycetes</taxon>
        <taxon>Pleosporomycetidae</taxon>
        <taxon>Mytilinidiales</taxon>
        <taxon>Mytilinidiaceae</taxon>
        <taxon>Mytilinidion</taxon>
    </lineage>
</organism>
<evidence type="ECO:0000313" key="4">
    <source>
        <dbReference type="RefSeq" id="XP_033571898.1"/>
    </source>
</evidence>
<reference evidence="4" key="2">
    <citation type="submission" date="2020-04" db="EMBL/GenBank/DDBJ databases">
        <authorList>
            <consortium name="NCBI Genome Project"/>
        </authorList>
    </citation>
    <scope>NUCLEOTIDE SEQUENCE</scope>
    <source>
        <strain evidence="4">CBS 304.34</strain>
    </source>
</reference>
<keyword evidence="1" id="KW-0472">Membrane</keyword>
<evidence type="ECO:0000313" key="2">
    <source>
        <dbReference type="EMBL" id="KAF2804934.1"/>
    </source>
</evidence>
<keyword evidence="3" id="KW-1185">Reference proteome</keyword>
<dbReference type="EMBL" id="MU003711">
    <property type="protein sequence ID" value="KAF2804934.1"/>
    <property type="molecule type" value="Genomic_DNA"/>
</dbReference>
<reference evidence="2 4" key="1">
    <citation type="journal article" date="2020" name="Stud. Mycol.">
        <title>101 Dothideomycetes genomes: a test case for predicting lifestyles and emergence of pathogens.</title>
        <authorList>
            <person name="Haridas S."/>
            <person name="Albert R."/>
            <person name="Binder M."/>
            <person name="Bloem J."/>
            <person name="Labutti K."/>
            <person name="Salamov A."/>
            <person name="Andreopoulos B."/>
            <person name="Baker S."/>
            <person name="Barry K."/>
            <person name="Bills G."/>
            <person name="Bluhm B."/>
            <person name="Cannon C."/>
            <person name="Castanera R."/>
            <person name="Culley D."/>
            <person name="Daum C."/>
            <person name="Ezra D."/>
            <person name="Gonzalez J."/>
            <person name="Henrissat B."/>
            <person name="Kuo A."/>
            <person name="Liang C."/>
            <person name="Lipzen A."/>
            <person name="Lutzoni F."/>
            <person name="Magnuson J."/>
            <person name="Mondo S."/>
            <person name="Nolan M."/>
            <person name="Ohm R."/>
            <person name="Pangilinan J."/>
            <person name="Park H.-J."/>
            <person name="Ramirez L."/>
            <person name="Alfaro M."/>
            <person name="Sun H."/>
            <person name="Tritt A."/>
            <person name="Yoshinaga Y."/>
            <person name="Zwiers L.-H."/>
            <person name="Turgeon B."/>
            <person name="Goodwin S."/>
            <person name="Spatafora J."/>
            <person name="Crous P."/>
            <person name="Grigoriev I."/>
        </authorList>
    </citation>
    <scope>NUCLEOTIDE SEQUENCE</scope>
    <source>
        <strain evidence="2 4">CBS 304.34</strain>
    </source>
</reference>
<keyword evidence="1" id="KW-1133">Transmembrane helix</keyword>
<keyword evidence="1" id="KW-0812">Transmembrane</keyword>
<protein>
    <submittedName>
        <fullName evidence="2 4">Uncharacterized protein</fullName>
    </submittedName>
</protein>
<evidence type="ECO:0000256" key="1">
    <source>
        <dbReference type="SAM" id="Phobius"/>
    </source>
</evidence>